<name>A0A369ACJ0_9GAMM</name>
<proteinExistence type="predicted"/>
<dbReference type="AlphaFoldDB" id="A0A369ACJ0"/>
<dbReference type="EMBL" id="QPJQ01000007">
    <property type="protein sequence ID" value="RCX07059.1"/>
    <property type="molecule type" value="Genomic_DNA"/>
</dbReference>
<dbReference type="Proteomes" id="UP000253506">
    <property type="component" value="Unassembled WGS sequence"/>
</dbReference>
<comment type="caution">
    <text evidence="2">The sequence shown here is derived from an EMBL/GenBank/DDBJ whole genome shotgun (WGS) entry which is preliminary data.</text>
</comment>
<evidence type="ECO:0000256" key="1">
    <source>
        <dbReference type="SAM" id="SignalP"/>
    </source>
</evidence>
<evidence type="ECO:0000313" key="3">
    <source>
        <dbReference type="Proteomes" id="UP000253506"/>
    </source>
</evidence>
<organism evidence="2 3">
    <name type="scientific">Marinomonas foliarum</name>
    <dbReference type="NCBI Taxonomy" id="491950"/>
    <lineage>
        <taxon>Bacteria</taxon>
        <taxon>Pseudomonadati</taxon>
        <taxon>Pseudomonadota</taxon>
        <taxon>Gammaproteobacteria</taxon>
        <taxon>Oceanospirillales</taxon>
        <taxon>Oceanospirillaceae</taxon>
        <taxon>Marinomonas</taxon>
    </lineage>
</organism>
<accession>A0A369ACJ0</accession>
<feature type="signal peptide" evidence="1">
    <location>
        <begin position="1"/>
        <end position="17"/>
    </location>
</feature>
<evidence type="ECO:0000313" key="2">
    <source>
        <dbReference type="EMBL" id="RCX07059.1"/>
    </source>
</evidence>
<keyword evidence="1" id="KW-0732">Signal</keyword>
<evidence type="ECO:0008006" key="4">
    <source>
        <dbReference type="Google" id="ProtNLM"/>
    </source>
</evidence>
<dbReference type="RefSeq" id="WP_114411351.1">
    <property type="nucleotide sequence ID" value="NZ_QPJQ01000007.1"/>
</dbReference>
<protein>
    <recommendedName>
        <fullName evidence="4">DUF4156 domain-containing protein</fullName>
    </recommendedName>
</protein>
<sequence>MKKLAFSLIATATLGLAGCQSLGTVTPLQDGYIAEATVENGDTKEAKQIALETAANQCKKYGKEFYVIEESQEESNDYDLDDNTTTLANTASSLLLGKSAFNQTRTVSLKFDCK</sequence>
<feature type="chain" id="PRO_5016935267" description="DUF4156 domain-containing protein" evidence="1">
    <location>
        <begin position="18"/>
        <end position="114"/>
    </location>
</feature>
<dbReference type="OrthoDB" id="9873010at2"/>
<reference evidence="2 3" key="1">
    <citation type="submission" date="2018-07" db="EMBL/GenBank/DDBJ databases">
        <title>Genomic Encyclopedia of Type Strains, Phase III (KMG-III): the genomes of soil and plant-associated and newly described type strains.</title>
        <authorList>
            <person name="Whitman W."/>
        </authorList>
    </citation>
    <scope>NUCLEOTIDE SEQUENCE [LARGE SCALE GENOMIC DNA]</scope>
    <source>
        <strain evidence="2 3">CECT 7731</strain>
    </source>
</reference>
<gene>
    <name evidence="2" type="ORF">DFP77_107159</name>
</gene>
<dbReference type="PROSITE" id="PS51257">
    <property type="entry name" value="PROKAR_LIPOPROTEIN"/>
    <property type="match status" value="1"/>
</dbReference>